<feature type="chain" id="PRO_5034056245" evidence="2">
    <location>
        <begin position="22"/>
        <end position="161"/>
    </location>
</feature>
<protein>
    <submittedName>
        <fullName evidence="4">Uncharacterized protein LOC108668915</fullName>
    </submittedName>
</protein>
<evidence type="ECO:0000256" key="1">
    <source>
        <dbReference type="SAM" id="MobiDB-lite"/>
    </source>
</evidence>
<dbReference type="KEGG" id="hazt:108668915"/>
<dbReference type="GeneID" id="108668915"/>
<feature type="signal peptide" evidence="2">
    <location>
        <begin position="1"/>
        <end position="21"/>
    </location>
</feature>
<evidence type="ECO:0000256" key="2">
    <source>
        <dbReference type="SAM" id="SignalP"/>
    </source>
</evidence>
<sequence>MESKLVMSLLVVTTHILCARGQPAGGGELGGLFFFMPEPEAQEAEPIFSEALPEPFLEGWYDDATDIFTVLDPSDHAISKRSLLPSLRQHRRLFSAQAKRSLRSSATFTEEDSHENKKRALSIFMAMPGMEETVPEPPAKFSSSSSRSPKLRPYGMPLRWG</sequence>
<keyword evidence="2" id="KW-0732">Signal</keyword>
<name>A0A8B7NDI6_HYAAZ</name>
<evidence type="ECO:0000313" key="4">
    <source>
        <dbReference type="RefSeq" id="XP_018011662.1"/>
    </source>
</evidence>
<evidence type="ECO:0000313" key="3">
    <source>
        <dbReference type="Proteomes" id="UP000694843"/>
    </source>
</evidence>
<organism evidence="3 4">
    <name type="scientific">Hyalella azteca</name>
    <name type="common">Amphipod</name>
    <dbReference type="NCBI Taxonomy" id="294128"/>
    <lineage>
        <taxon>Eukaryota</taxon>
        <taxon>Metazoa</taxon>
        <taxon>Ecdysozoa</taxon>
        <taxon>Arthropoda</taxon>
        <taxon>Crustacea</taxon>
        <taxon>Multicrustacea</taxon>
        <taxon>Malacostraca</taxon>
        <taxon>Eumalacostraca</taxon>
        <taxon>Peracarida</taxon>
        <taxon>Amphipoda</taxon>
        <taxon>Senticaudata</taxon>
        <taxon>Talitrida</taxon>
        <taxon>Talitroidea</taxon>
        <taxon>Hyalellidae</taxon>
        <taxon>Hyalella</taxon>
    </lineage>
</organism>
<reference evidence="4" key="1">
    <citation type="submission" date="2025-08" db="UniProtKB">
        <authorList>
            <consortium name="RefSeq"/>
        </authorList>
    </citation>
    <scope>IDENTIFICATION</scope>
    <source>
        <tissue evidence="4">Whole organism</tissue>
    </source>
</reference>
<accession>A0A8B7NDI6</accession>
<proteinExistence type="predicted"/>
<feature type="region of interest" description="Disordered" evidence="1">
    <location>
        <begin position="132"/>
        <end position="161"/>
    </location>
</feature>
<keyword evidence="3" id="KW-1185">Reference proteome</keyword>
<dbReference type="RefSeq" id="XP_018011662.1">
    <property type="nucleotide sequence ID" value="XM_018156173.2"/>
</dbReference>
<gene>
    <name evidence="4" type="primary">LOC108668915</name>
</gene>
<dbReference type="Proteomes" id="UP000694843">
    <property type="component" value="Unplaced"/>
</dbReference>
<dbReference type="AlphaFoldDB" id="A0A8B7NDI6"/>